<evidence type="ECO:0000313" key="1">
    <source>
        <dbReference type="EMBL" id="OHA02677.1"/>
    </source>
</evidence>
<gene>
    <name evidence="1" type="ORF">A3C92_02540</name>
</gene>
<proteinExistence type="predicted"/>
<dbReference type="EMBL" id="MHQN01000032">
    <property type="protein sequence ID" value="OHA02677.1"/>
    <property type="molecule type" value="Genomic_DNA"/>
</dbReference>
<evidence type="ECO:0000313" key="2">
    <source>
        <dbReference type="Proteomes" id="UP000177177"/>
    </source>
</evidence>
<protein>
    <submittedName>
        <fullName evidence="1">Uncharacterized protein</fullName>
    </submittedName>
</protein>
<dbReference type="AlphaFoldDB" id="A0A1G2KTB9"/>
<dbReference type="Proteomes" id="UP000177177">
    <property type="component" value="Unassembled WGS sequence"/>
</dbReference>
<accession>A0A1G2KTB9</accession>
<sequence>MDTITIPITEYKRLLRAGRRDEKADKKKGFADAAFGILRDDFGKESSISYVAKLRKAWRK</sequence>
<comment type="caution">
    <text evidence="1">The sequence shown here is derived from an EMBL/GenBank/DDBJ whole genome shotgun (WGS) entry which is preliminary data.</text>
</comment>
<name>A0A1G2KTB9_9BACT</name>
<organism evidence="1 2">
    <name type="scientific">Candidatus Sungbacteria bacterium RIFCSPHIGHO2_02_FULL_53_17</name>
    <dbReference type="NCBI Taxonomy" id="1802275"/>
    <lineage>
        <taxon>Bacteria</taxon>
        <taxon>Candidatus Sungiibacteriota</taxon>
    </lineage>
</organism>
<reference evidence="1 2" key="1">
    <citation type="journal article" date="2016" name="Nat. Commun.">
        <title>Thousands of microbial genomes shed light on interconnected biogeochemical processes in an aquifer system.</title>
        <authorList>
            <person name="Anantharaman K."/>
            <person name="Brown C.T."/>
            <person name="Hug L.A."/>
            <person name="Sharon I."/>
            <person name="Castelle C.J."/>
            <person name="Probst A.J."/>
            <person name="Thomas B.C."/>
            <person name="Singh A."/>
            <person name="Wilkins M.J."/>
            <person name="Karaoz U."/>
            <person name="Brodie E.L."/>
            <person name="Williams K.H."/>
            <person name="Hubbard S.S."/>
            <person name="Banfield J.F."/>
        </authorList>
    </citation>
    <scope>NUCLEOTIDE SEQUENCE [LARGE SCALE GENOMIC DNA]</scope>
</reference>